<evidence type="ECO:0000313" key="9">
    <source>
        <dbReference type="EMBL" id="CAH2072917.1"/>
    </source>
</evidence>
<evidence type="ECO:0000313" key="10">
    <source>
        <dbReference type="Proteomes" id="UP000837857"/>
    </source>
</evidence>
<dbReference type="PRINTS" id="PR00783">
    <property type="entry name" value="MINTRINSICP"/>
</dbReference>
<keyword evidence="6 8" id="KW-0472">Membrane</keyword>
<protein>
    <recommendedName>
        <fullName evidence="11">Aquaporin</fullName>
    </recommendedName>
</protein>
<comment type="similarity">
    <text evidence="2 7">Belongs to the MIP/aquaporin (TC 1.A.8) family.</text>
</comment>
<feature type="transmembrane region" description="Helical" evidence="8">
    <location>
        <begin position="134"/>
        <end position="158"/>
    </location>
</feature>
<dbReference type="PANTHER" id="PTHR19139">
    <property type="entry name" value="AQUAPORIN TRANSPORTER"/>
    <property type="match status" value="1"/>
</dbReference>
<evidence type="ECO:0000256" key="6">
    <source>
        <dbReference type="ARBA" id="ARBA00023136"/>
    </source>
</evidence>
<keyword evidence="10" id="KW-1185">Reference proteome</keyword>
<dbReference type="PROSITE" id="PS00221">
    <property type="entry name" value="MIP"/>
    <property type="match status" value="1"/>
</dbReference>
<dbReference type="EMBL" id="OW152819">
    <property type="protein sequence ID" value="CAH2072917.1"/>
    <property type="molecule type" value="Genomic_DNA"/>
</dbReference>
<accession>A0ABN8J1S4</accession>
<dbReference type="Proteomes" id="UP000837857">
    <property type="component" value="Chromosome 7"/>
</dbReference>
<reference evidence="9" key="1">
    <citation type="submission" date="2022-03" db="EMBL/GenBank/DDBJ databases">
        <authorList>
            <person name="Martin H S."/>
        </authorList>
    </citation>
    <scope>NUCLEOTIDE SEQUENCE</scope>
</reference>
<sequence length="252" mass="25717">MPTNESERSVGAWVRRWWRALLAELVATALLVLLGIAAMLPVGGEARPLSHPALTFGFIVVANVEIFGPVSGAHMNPALTLAALAARRLPAAAAAAAYALAQLAGALLGFGALLALAPAAATSGATHPAPGLSLAAALALEATLTGTLAMLACAVWAAHDQQRPDRAVSLKFGLALAGLIYAGGPFTGASLNPARSFAPALFQGMTADHWVYWVGPLGGALVGALVHRALLAPRPETRASRDALPLADKREP</sequence>
<evidence type="ECO:0000256" key="5">
    <source>
        <dbReference type="ARBA" id="ARBA00022989"/>
    </source>
</evidence>
<feature type="non-terminal residue" evidence="9">
    <location>
        <position position="1"/>
    </location>
</feature>
<dbReference type="InterPro" id="IPR034294">
    <property type="entry name" value="Aquaporin_transptr"/>
</dbReference>
<evidence type="ECO:0000256" key="4">
    <source>
        <dbReference type="ARBA" id="ARBA00022692"/>
    </source>
</evidence>
<feature type="transmembrane region" description="Helical" evidence="8">
    <location>
        <begin position="210"/>
        <end position="231"/>
    </location>
</feature>
<dbReference type="PANTHER" id="PTHR19139:SF270">
    <property type="entry name" value="ENTOMOGLYCEROPORIN 1-RELATED"/>
    <property type="match status" value="1"/>
</dbReference>
<feature type="transmembrane region" description="Helical" evidence="8">
    <location>
        <begin position="89"/>
        <end position="114"/>
    </location>
</feature>
<feature type="transmembrane region" description="Helical" evidence="8">
    <location>
        <begin position="49"/>
        <end position="68"/>
    </location>
</feature>
<dbReference type="InterPro" id="IPR022357">
    <property type="entry name" value="MIP_CS"/>
</dbReference>
<evidence type="ECO:0000256" key="8">
    <source>
        <dbReference type="SAM" id="Phobius"/>
    </source>
</evidence>
<organism evidence="9 10">
    <name type="scientific">Iphiclides podalirius</name>
    <name type="common">scarce swallowtail</name>
    <dbReference type="NCBI Taxonomy" id="110791"/>
    <lineage>
        <taxon>Eukaryota</taxon>
        <taxon>Metazoa</taxon>
        <taxon>Ecdysozoa</taxon>
        <taxon>Arthropoda</taxon>
        <taxon>Hexapoda</taxon>
        <taxon>Insecta</taxon>
        <taxon>Pterygota</taxon>
        <taxon>Neoptera</taxon>
        <taxon>Endopterygota</taxon>
        <taxon>Lepidoptera</taxon>
        <taxon>Glossata</taxon>
        <taxon>Ditrysia</taxon>
        <taxon>Papilionoidea</taxon>
        <taxon>Papilionidae</taxon>
        <taxon>Papilioninae</taxon>
        <taxon>Iphiclides</taxon>
    </lineage>
</organism>
<evidence type="ECO:0000256" key="3">
    <source>
        <dbReference type="ARBA" id="ARBA00022448"/>
    </source>
</evidence>
<dbReference type="Gene3D" id="1.20.1080.10">
    <property type="entry name" value="Glycerol uptake facilitator protein"/>
    <property type="match status" value="1"/>
</dbReference>
<evidence type="ECO:0000256" key="2">
    <source>
        <dbReference type="ARBA" id="ARBA00006175"/>
    </source>
</evidence>
<evidence type="ECO:0000256" key="1">
    <source>
        <dbReference type="ARBA" id="ARBA00004141"/>
    </source>
</evidence>
<dbReference type="Pfam" id="PF00230">
    <property type="entry name" value="MIP"/>
    <property type="match status" value="1"/>
</dbReference>
<keyword evidence="4 7" id="KW-0812">Transmembrane</keyword>
<proteinExistence type="inferred from homology"/>
<feature type="transmembrane region" description="Helical" evidence="8">
    <location>
        <begin position="21"/>
        <end position="43"/>
    </location>
</feature>
<dbReference type="InterPro" id="IPR000425">
    <property type="entry name" value="MIP"/>
</dbReference>
<keyword evidence="5 8" id="KW-1133">Transmembrane helix</keyword>
<evidence type="ECO:0000256" key="7">
    <source>
        <dbReference type="RuleBase" id="RU000477"/>
    </source>
</evidence>
<dbReference type="InterPro" id="IPR023271">
    <property type="entry name" value="Aquaporin-like"/>
</dbReference>
<comment type="subcellular location">
    <subcellularLocation>
        <location evidence="1">Membrane</location>
        <topology evidence="1">Multi-pass membrane protein</topology>
    </subcellularLocation>
</comment>
<dbReference type="SUPFAM" id="SSF81338">
    <property type="entry name" value="Aquaporin-like"/>
    <property type="match status" value="1"/>
</dbReference>
<feature type="transmembrane region" description="Helical" evidence="8">
    <location>
        <begin position="170"/>
        <end position="190"/>
    </location>
</feature>
<gene>
    <name evidence="9" type="ORF">IPOD504_LOCUS15395</name>
</gene>
<name>A0ABN8J1S4_9NEOP</name>
<keyword evidence="3 7" id="KW-0813">Transport</keyword>
<evidence type="ECO:0008006" key="11">
    <source>
        <dbReference type="Google" id="ProtNLM"/>
    </source>
</evidence>